<protein>
    <submittedName>
        <fullName evidence="1">Uncharacterized protein</fullName>
    </submittedName>
</protein>
<dbReference type="RefSeq" id="WP_146180767.1">
    <property type="nucleotide sequence ID" value="NZ_QCYG01000005.1"/>
</dbReference>
<dbReference type="SUPFAM" id="SSF49899">
    <property type="entry name" value="Concanavalin A-like lectins/glucanases"/>
    <property type="match status" value="1"/>
</dbReference>
<accession>A0A2T7FWH0</accession>
<sequence>MLGTDNAITTLSMCRHRPVPFSPASLSGLAAWYDPSDLSTMFQDAAGTNPVTAGGDPVGLIQDKSGNGNHLSQAVDEARPVYAIEPVIGRRNLLTRTEDLSHSDWVKGGVTTLTANKISATTSSNAGIYQTFIKPDGETEVTVSFDVKLETMLEADFTFAIYNASDGAFVEKQIASPIALSTSEFRRITYTVTVPSASKVLRFYPYRADTGTSASLFIKRCQVETGGTATSYQKVTNTYDVTETGVHSRHWLESDGVDDKLESATNYGNPAGFSFSVAGKFSAASGERVIAGLQDTVGSRYNLLALVRADGLLVTYVTFPDNTQDVATHDLGLSNGDDFVLSAGWDNGSASFHLNGVEFHSTTGTTGGLGGEGSKLCLGYDITDIRRSGLTIYGAVISDEALSDADRGRVESYLARKSGVTL</sequence>
<dbReference type="Gene3D" id="2.60.120.260">
    <property type="entry name" value="Galactose-binding domain-like"/>
    <property type="match status" value="1"/>
</dbReference>
<comment type="caution">
    <text evidence="1">The sequence shown here is derived from an EMBL/GenBank/DDBJ whole genome shotgun (WGS) entry which is preliminary data.</text>
</comment>
<dbReference type="AlphaFoldDB" id="A0A2T7FWH0"/>
<keyword evidence="2" id="KW-1185">Reference proteome</keyword>
<gene>
    <name evidence="1" type="ORF">DC363_08145</name>
</gene>
<evidence type="ECO:0000313" key="2">
    <source>
        <dbReference type="Proteomes" id="UP000244817"/>
    </source>
</evidence>
<organism evidence="1 2">
    <name type="scientific">Thalassorhabdomicrobium marinisediminis</name>
    <dbReference type="NCBI Taxonomy" id="2170577"/>
    <lineage>
        <taxon>Bacteria</taxon>
        <taxon>Pseudomonadati</taxon>
        <taxon>Pseudomonadota</taxon>
        <taxon>Alphaproteobacteria</taxon>
        <taxon>Rhodobacterales</taxon>
        <taxon>Paracoccaceae</taxon>
        <taxon>Thalassorhabdomicrobium</taxon>
    </lineage>
</organism>
<dbReference type="OrthoDB" id="7865318at2"/>
<reference evidence="1 2" key="1">
    <citation type="submission" date="2018-04" db="EMBL/GenBank/DDBJ databases">
        <title>Pelagivirga bohaiensis gen. nov., sp. nov., a bacterium isolated from the Bohai Sea.</title>
        <authorList>
            <person name="Ji X."/>
        </authorList>
    </citation>
    <scope>NUCLEOTIDE SEQUENCE [LARGE SCALE GENOMIC DNA]</scope>
    <source>
        <strain evidence="1 2">BH-SD16</strain>
    </source>
</reference>
<dbReference type="Proteomes" id="UP000244817">
    <property type="component" value="Unassembled WGS sequence"/>
</dbReference>
<dbReference type="InterPro" id="IPR013320">
    <property type="entry name" value="ConA-like_dom_sf"/>
</dbReference>
<evidence type="ECO:0000313" key="1">
    <source>
        <dbReference type="EMBL" id="PVA06504.1"/>
    </source>
</evidence>
<name>A0A2T7FWH0_9RHOB</name>
<dbReference type="EMBL" id="QCYG01000005">
    <property type="protein sequence ID" value="PVA06504.1"/>
    <property type="molecule type" value="Genomic_DNA"/>
</dbReference>
<proteinExistence type="predicted"/>